<protein>
    <submittedName>
        <fullName evidence="1">Uncharacterized protein</fullName>
    </submittedName>
</protein>
<keyword evidence="2" id="KW-1185">Reference proteome</keyword>
<accession>A0A0C3PXW0</accession>
<dbReference type="Proteomes" id="UP000054217">
    <property type="component" value="Unassembled WGS sequence"/>
</dbReference>
<sequence length="211" mass="23453">MLLRLGDRFNSDTLNPCVRGHLICPFQKCWKSLDLTAKCVCCVPQTKLQSTKRNSFVTSQASLTGKPLEVRVVCYPIEPTSPPPTNGTASVSISLSIFLHERSEVYILFFRADTYMIARQFWQMRGLGISSQYAERCLSLLVFQGSRRPASLSENFVPDGDGAAKGQTSRQIWAPFPSGMLAFLESYCSQLIPQTRVLCLGTAFRAPTLSN</sequence>
<organism evidence="1 2">
    <name type="scientific">Pisolithus tinctorius Marx 270</name>
    <dbReference type="NCBI Taxonomy" id="870435"/>
    <lineage>
        <taxon>Eukaryota</taxon>
        <taxon>Fungi</taxon>
        <taxon>Dikarya</taxon>
        <taxon>Basidiomycota</taxon>
        <taxon>Agaricomycotina</taxon>
        <taxon>Agaricomycetes</taxon>
        <taxon>Agaricomycetidae</taxon>
        <taxon>Boletales</taxon>
        <taxon>Sclerodermatineae</taxon>
        <taxon>Pisolithaceae</taxon>
        <taxon>Pisolithus</taxon>
    </lineage>
</organism>
<evidence type="ECO:0000313" key="1">
    <source>
        <dbReference type="EMBL" id="KIO14321.1"/>
    </source>
</evidence>
<name>A0A0C3PXW0_PISTI</name>
<gene>
    <name evidence="1" type="ORF">M404DRAFT_473979</name>
</gene>
<reference evidence="1 2" key="1">
    <citation type="submission" date="2014-04" db="EMBL/GenBank/DDBJ databases">
        <authorList>
            <consortium name="DOE Joint Genome Institute"/>
            <person name="Kuo A."/>
            <person name="Kohler A."/>
            <person name="Costa M.D."/>
            <person name="Nagy L.G."/>
            <person name="Floudas D."/>
            <person name="Copeland A."/>
            <person name="Barry K.W."/>
            <person name="Cichocki N."/>
            <person name="Veneault-Fourrey C."/>
            <person name="LaButti K."/>
            <person name="Lindquist E.A."/>
            <person name="Lipzen A."/>
            <person name="Lundell T."/>
            <person name="Morin E."/>
            <person name="Murat C."/>
            <person name="Sun H."/>
            <person name="Tunlid A."/>
            <person name="Henrissat B."/>
            <person name="Grigoriev I.V."/>
            <person name="Hibbett D.S."/>
            <person name="Martin F."/>
            <person name="Nordberg H.P."/>
            <person name="Cantor M.N."/>
            <person name="Hua S.X."/>
        </authorList>
    </citation>
    <scope>NUCLEOTIDE SEQUENCE [LARGE SCALE GENOMIC DNA]</scope>
    <source>
        <strain evidence="1 2">Marx 270</strain>
    </source>
</reference>
<proteinExistence type="predicted"/>
<dbReference type="HOGENOM" id="CLU_1305295_0_0_1"/>
<reference evidence="2" key="2">
    <citation type="submission" date="2015-01" db="EMBL/GenBank/DDBJ databases">
        <title>Evolutionary Origins and Diversification of the Mycorrhizal Mutualists.</title>
        <authorList>
            <consortium name="DOE Joint Genome Institute"/>
            <consortium name="Mycorrhizal Genomics Consortium"/>
            <person name="Kohler A."/>
            <person name="Kuo A."/>
            <person name="Nagy L.G."/>
            <person name="Floudas D."/>
            <person name="Copeland A."/>
            <person name="Barry K.W."/>
            <person name="Cichocki N."/>
            <person name="Veneault-Fourrey C."/>
            <person name="LaButti K."/>
            <person name="Lindquist E.A."/>
            <person name="Lipzen A."/>
            <person name="Lundell T."/>
            <person name="Morin E."/>
            <person name="Murat C."/>
            <person name="Riley R."/>
            <person name="Ohm R."/>
            <person name="Sun H."/>
            <person name="Tunlid A."/>
            <person name="Henrissat B."/>
            <person name="Grigoriev I.V."/>
            <person name="Hibbett D.S."/>
            <person name="Martin F."/>
        </authorList>
    </citation>
    <scope>NUCLEOTIDE SEQUENCE [LARGE SCALE GENOMIC DNA]</scope>
    <source>
        <strain evidence="2">Marx 270</strain>
    </source>
</reference>
<dbReference type="EMBL" id="KN831945">
    <property type="protein sequence ID" value="KIO14321.1"/>
    <property type="molecule type" value="Genomic_DNA"/>
</dbReference>
<dbReference type="AlphaFoldDB" id="A0A0C3PXW0"/>
<dbReference type="InParanoid" id="A0A0C3PXW0"/>
<evidence type="ECO:0000313" key="2">
    <source>
        <dbReference type="Proteomes" id="UP000054217"/>
    </source>
</evidence>
<dbReference type="STRING" id="870435.A0A0C3PXW0"/>